<dbReference type="AlphaFoldDB" id="A0A0A8Y7L3"/>
<protein>
    <submittedName>
        <fullName evidence="1">Uncharacterized protein</fullName>
    </submittedName>
</protein>
<sequence length="47" mass="5311">MLLACAVISWLQKDWLQNNSCGSPINLFHATATAAARGRLYRRHQRA</sequence>
<name>A0A0A8Y7L3_ARUDO</name>
<proteinExistence type="predicted"/>
<evidence type="ECO:0000313" key="1">
    <source>
        <dbReference type="EMBL" id="JAD21148.1"/>
    </source>
</evidence>
<reference evidence="1" key="1">
    <citation type="submission" date="2014-09" db="EMBL/GenBank/DDBJ databases">
        <authorList>
            <person name="Magalhaes I.L.F."/>
            <person name="Oliveira U."/>
            <person name="Santos F.R."/>
            <person name="Vidigal T.H.D.A."/>
            <person name="Brescovit A.D."/>
            <person name="Santos A.J."/>
        </authorList>
    </citation>
    <scope>NUCLEOTIDE SEQUENCE</scope>
    <source>
        <tissue evidence="1">Shoot tissue taken approximately 20 cm above the soil surface</tissue>
    </source>
</reference>
<organism evidence="1">
    <name type="scientific">Arundo donax</name>
    <name type="common">Giant reed</name>
    <name type="synonym">Donax arundinaceus</name>
    <dbReference type="NCBI Taxonomy" id="35708"/>
    <lineage>
        <taxon>Eukaryota</taxon>
        <taxon>Viridiplantae</taxon>
        <taxon>Streptophyta</taxon>
        <taxon>Embryophyta</taxon>
        <taxon>Tracheophyta</taxon>
        <taxon>Spermatophyta</taxon>
        <taxon>Magnoliopsida</taxon>
        <taxon>Liliopsida</taxon>
        <taxon>Poales</taxon>
        <taxon>Poaceae</taxon>
        <taxon>PACMAD clade</taxon>
        <taxon>Arundinoideae</taxon>
        <taxon>Arundineae</taxon>
        <taxon>Arundo</taxon>
    </lineage>
</organism>
<reference evidence="1" key="2">
    <citation type="journal article" date="2015" name="Data Brief">
        <title>Shoot transcriptome of the giant reed, Arundo donax.</title>
        <authorList>
            <person name="Barrero R.A."/>
            <person name="Guerrero F.D."/>
            <person name="Moolhuijzen P."/>
            <person name="Goolsby J.A."/>
            <person name="Tidwell J."/>
            <person name="Bellgard S.E."/>
            <person name="Bellgard M.I."/>
        </authorList>
    </citation>
    <scope>NUCLEOTIDE SEQUENCE</scope>
    <source>
        <tissue evidence="1">Shoot tissue taken approximately 20 cm above the soil surface</tissue>
    </source>
</reference>
<dbReference type="EMBL" id="GBRH01276747">
    <property type="protein sequence ID" value="JAD21148.1"/>
    <property type="molecule type" value="Transcribed_RNA"/>
</dbReference>
<accession>A0A0A8Y7L3</accession>